<reference evidence="2" key="1">
    <citation type="journal article" date="2014" name="Front. Microbiol.">
        <title>High frequency of phylogenetically diverse reductive dehalogenase-homologous genes in deep subseafloor sedimentary metagenomes.</title>
        <authorList>
            <person name="Kawai M."/>
            <person name="Futagami T."/>
            <person name="Toyoda A."/>
            <person name="Takaki Y."/>
            <person name="Nishi S."/>
            <person name="Hori S."/>
            <person name="Arai W."/>
            <person name="Tsubouchi T."/>
            <person name="Morono Y."/>
            <person name="Uchiyama I."/>
            <person name="Ito T."/>
            <person name="Fujiyama A."/>
            <person name="Inagaki F."/>
            <person name="Takami H."/>
        </authorList>
    </citation>
    <scope>NUCLEOTIDE SEQUENCE</scope>
    <source>
        <strain evidence="2">Expedition CK06-06</strain>
    </source>
</reference>
<name>X0X035_9ZZZZ</name>
<feature type="region of interest" description="Disordered" evidence="1">
    <location>
        <begin position="63"/>
        <end position="86"/>
    </location>
</feature>
<dbReference type="AlphaFoldDB" id="X0X035"/>
<evidence type="ECO:0000313" key="2">
    <source>
        <dbReference type="EMBL" id="GAG36549.1"/>
    </source>
</evidence>
<sequence length="86" mass="9491">MAIVVDKYRGTQTYSLVYCRLLNAARKKESVPYEEIGQIMGLEAHLGMAKEIGQLLGEINEDEHNNGRPMLSAVAVEPTTRMPGEG</sequence>
<feature type="non-terminal residue" evidence="2">
    <location>
        <position position="86"/>
    </location>
</feature>
<gene>
    <name evidence="2" type="ORF">S01H1_61745</name>
</gene>
<proteinExistence type="predicted"/>
<comment type="caution">
    <text evidence="2">The sequence shown here is derived from an EMBL/GenBank/DDBJ whole genome shotgun (WGS) entry which is preliminary data.</text>
</comment>
<dbReference type="EMBL" id="BARS01040516">
    <property type="protein sequence ID" value="GAG36549.1"/>
    <property type="molecule type" value="Genomic_DNA"/>
</dbReference>
<accession>X0X035</accession>
<organism evidence="2">
    <name type="scientific">marine sediment metagenome</name>
    <dbReference type="NCBI Taxonomy" id="412755"/>
    <lineage>
        <taxon>unclassified sequences</taxon>
        <taxon>metagenomes</taxon>
        <taxon>ecological metagenomes</taxon>
    </lineage>
</organism>
<evidence type="ECO:0000256" key="1">
    <source>
        <dbReference type="SAM" id="MobiDB-lite"/>
    </source>
</evidence>
<protein>
    <submittedName>
        <fullName evidence="2">Uncharacterized protein</fullName>
    </submittedName>
</protein>